<name>A0ABQ6CMG7_9HYPH</name>
<dbReference type="Pfam" id="PF03734">
    <property type="entry name" value="YkuD"/>
    <property type="match status" value="1"/>
</dbReference>
<evidence type="ECO:0000313" key="12">
    <source>
        <dbReference type="EMBL" id="GLS19452.1"/>
    </source>
</evidence>
<organism evidence="12 13">
    <name type="scientific">Labrys miyagiensis</name>
    <dbReference type="NCBI Taxonomy" id="346912"/>
    <lineage>
        <taxon>Bacteria</taxon>
        <taxon>Pseudomonadati</taxon>
        <taxon>Pseudomonadota</taxon>
        <taxon>Alphaproteobacteria</taxon>
        <taxon>Hyphomicrobiales</taxon>
        <taxon>Xanthobacteraceae</taxon>
        <taxon>Labrys</taxon>
    </lineage>
</organism>
<dbReference type="CDD" id="cd16913">
    <property type="entry name" value="YkuD_like"/>
    <property type="match status" value="1"/>
</dbReference>
<accession>A0ABQ6CMG7</accession>
<feature type="active site" description="Nucleophile" evidence="9">
    <location>
        <position position="183"/>
    </location>
</feature>
<reference evidence="13" key="1">
    <citation type="journal article" date="2019" name="Int. J. Syst. Evol. Microbiol.">
        <title>The Global Catalogue of Microorganisms (GCM) 10K type strain sequencing project: providing services to taxonomists for standard genome sequencing and annotation.</title>
        <authorList>
            <consortium name="The Broad Institute Genomics Platform"/>
            <consortium name="The Broad Institute Genome Sequencing Center for Infectious Disease"/>
            <person name="Wu L."/>
            <person name="Ma J."/>
        </authorList>
    </citation>
    <scope>NUCLEOTIDE SEQUENCE [LARGE SCALE GENOMIC DNA]</scope>
    <source>
        <strain evidence="13">NBRC 101365</strain>
    </source>
</reference>
<feature type="chain" id="PRO_5047363156" description="L,D-TPase catalytic domain-containing protein" evidence="10">
    <location>
        <begin position="17"/>
        <end position="207"/>
    </location>
</feature>
<evidence type="ECO:0000256" key="9">
    <source>
        <dbReference type="PROSITE-ProRule" id="PRU01373"/>
    </source>
</evidence>
<keyword evidence="13" id="KW-1185">Reference proteome</keyword>
<keyword evidence="8 9" id="KW-0961">Cell wall biogenesis/degradation</keyword>
<evidence type="ECO:0000256" key="6">
    <source>
        <dbReference type="ARBA" id="ARBA00022960"/>
    </source>
</evidence>
<sequence>MKATISCLLLCGLAMAGLGGCTGSLTDSGNDHPVVADASRFSGERYPVRLINRARFPADFAVAEVAYPTTEARGTIIVDTGASKLYLVEGDGKARRYAIAVGKTGYAWKGVADIRRKSEWPFWYPTDEMLSQAPGMPGKIPPGADNPLGARAMYLYANGKDTLYRIHGTSEPWTIGTKASSGCIRMFNEDVIDLYARADIGAKVIVE</sequence>
<feature type="domain" description="L,D-TPase catalytic" evidence="11">
    <location>
        <begin position="74"/>
        <end position="207"/>
    </location>
</feature>
<keyword evidence="6 9" id="KW-0133">Cell shape</keyword>
<evidence type="ECO:0000256" key="8">
    <source>
        <dbReference type="ARBA" id="ARBA00023316"/>
    </source>
</evidence>
<feature type="active site" description="Proton donor/acceptor" evidence="9">
    <location>
        <position position="167"/>
    </location>
</feature>
<proteinExistence type="inferred from homology"/>
<comment type="pathway">
    <text evidence="1 9">Cell wall biogenesis; peptidoglycan biosynthesis.</text>
</comment>
<evidence type="ECO:0000256" key="1">
    <source>
        <dbReference type="ARBA" id="ARBA00004752"/>
    </source>
</evidence>
<dbReference type="RefSeq" id="WP_284312387.1">
    <property type="nucleotide sequence ID" value="NZ_BSPC01000023.1"/>
</dbReference>
<dbReference type="InterPro" id="IPR038063">
    <property type="entry name" value="Transpep_catalytic_dom"/>
</dbReference>
<dbReference type="InterPro" id="IPR005490">
    <property type="entry name" value="LD_TPept_cat_dom"/>
</dbReference>
<dbReference type="InterPro" id="IPR050979">
    <property type="entry name" value="LD-transpeptidase"/>
</dbReference>
<dbReference type="PROSITE" id="PS52029">
    <property type="entry name" value="LD_TPASE"/>
    <property type="match status" value="1"/>
</dbReference>
<keyword evidence="10" id="KW-0732">Signal</keyword>
<evidence type="ECO:0000259" key="11">
    <source>
        <dbReference type="PROSITE" id="PS52029"/>
    </source>
</evidence>
<dbReference type="EMBL" id="BSPC01000023">
    <property type="protein sequence ID" value="GLS19452.1"/>
    <property type="molecule type" value="Genomic_DNA"/>
</dbReference>
<evidence type="ECO:0000256" key="3">
    <source>
        <dbReference type="ARBA" id="ARBA00022676"/>
    </source>
</evidence>
<feature type="signal peptide" evidence="10">
    <location>
        <begin position="1"/>
        <end position="16"/>
    </location>
</feature>
<keyword evidence="7 9" id="KW-0573">Peptidoglycan synthesis</keyword>
<dbReference type="SUPFAM" id="SSF141523">
    <property type="entry name" value="L,D-transpeptidase catalytic domain-like"/>
    <property type="match status" value="1"/>
</dbReference>
<gene>
    <name evidence="12" type="ORF">GCM10007874_24690</name>
</gene>
<keyword evidence="4" id="KW-0808">Transferase</keyword>
<dbReference type="PANTHER" id="PTHR30582">
    <property type="entry name" value="L,D-TRANSPEPTIDASE"/>
    <property type="match status" value="1"/>
</dbReference>
<evidence type="ECO:0000256" key="10">
    <source>
        <dbReference type="SAM" id="SignalP"/>
    </source>
</evidence>
<comment type="similarity">
    <text evidence="2">Belongs to the YkuD family.</text>
</comment>
<evidence type="ECO:0000256" key="2">
    <source>
        <dbReference type="ARBA" id="ARBA00005992"/>
    </source>
</evidence>
<evidence type="ECO:0000256" key="4">
    <source>
        <dbReference type="ARBA" id="ARBA00022679"/>
    </source>
</evidence>
<protein>
    <recommendedName>
        <fullName evidence="11">L,D-TPase catalytic domain-containing protein</fullName>
    </recommendedName>
</protein>
<dbReference type="PROSITE" id="PS51257">
    <property type="entry name" value="PROKAR_LIPOPROTEIN"/>
    <property type="match status" value="1"/>
</dbReference>
<comment type="caution">
    <text evidence="12">The sequence shown here is derived from an EMBL/GenBank/DDBJ whole genome shotgun (WGS) entry which is preliminary data.</text>
</comment>
<keyword evidence="3" id="KW-0328">Glycosyltransferase</keyword>
<dbReference type="PANTHER" id="PTHR30582:SF24">
    <property type="entry name" value="L,D-TRANSPEPTIDASE ERFK_SRFK-RELATED"/>
    <property type="match status" value="1"/>
</dbReference>
<dbReference type="Gene3D" id="2.40.440.10">
    <property type="entry name" value="L,D-transpeptidase catalytic domain-like"/>
    <property type="match status" value="1"/>
</dbReference>
<evidence type="ECO:0000313" key="13">
    <source>
        <dbReference type="Proteomes" id="UP001156882"/>
    </source>
</evidence>
<dbReference type="Proteomes" id="UP001156882">
    <property type="component" value="Unassembled WGS sequence"/>
</dbReference>
<keyword evidence="5" id="KW-0378">Hydrolase</keyword>
<evidence type="ECO:0000256" key="5">
    <source>
        <dbReference type="ARBA" id="ARBA00022801"/>
    </source>
</evidence>
<evidence type="ECO:0000256" key="7">
    <source>
        <dbReference type="ARBA" id="ARBA00022984"/>
    </source>
</evidence>